<evidence type="ECO:0000256" key="1">
    <source>
        <dbReference type="SAM" id="MobiDB-lite"/>
    </source>
</evidence>
<reference evidence="3" key="2">
    <citation type="submission" date="2015-06" db="UniProtKB">
        <authorList>
            <consortium name="EnsemblProtists"/>
        </authorList>
    </citation>
    <scope>IDENTIFICATION</scope>
    <source>
        <strain evidence="3">Emoy2</strain>
    </source>
</reference>
<accession>M4B379</accession>
<proteinExistence type="predicted"/>
<sequence>MRLFSAWMLTVAASSSTGVKALSTATKSTSDPPVVPQKLPSAVSSLRGADYGGIHSHRPSADSGEVGDPGESEEIVGVQLGYISYTGEPSGSGQGLFHLACDADSGLGD</sequence>
<feature type="signal peptide" evidence="2">
    <location>
        <begin position="1"/>
        <end position="21"/>
    </location>
</feature>
<feature type="chain" id="PRO_5009704459" description="RxLR effector candidate protein" evidence="2">
    <location>
        <begin position="22"/>
        <end position="109"/>
    </location>
</feature>
<protein>
    <recommendedName>
        <fullName evidence="5">RxLR effector candidate protein</fullName>
    </recommendedName>
</protein>
<dbReference type="VEuPathDB" id="FungiDB:HpaG800728"/>
<dbReference type="EnsemblProtists" id="HpaT800727">
    <property type="protein sequence ID" value="HpaP800727"/>
    <property type="gene ID" value="HpaG800727"/>
</dbReference>
<keyword evidence="4" id="KW-1185">Reference proteome</keyword>
<keyword evidence="2" id="KW-0732">Signal</keyword>
<reference evidence="4" key="1">
    <citation type="journal article" date="2010" name="Science">
        <title>Signatures of adaptation to obligate biotrophy in the Hyaloperonospora arabidopsidis genome.</title>
        <authorList>
            <person name="Baxter L."/>
            <person name="Tripathy S."/>
            <person name="Ishaque N."/>
            <person name="Boot N."/>
            <person name="Cabral A."/>
            <person name="Kemen E."/>
            <person name="Thines M."/>
            <person name="Ah-Fong A."/>
            <person name="Anderson R."/>
            <person name="Badejoko W."/>
            <person name="Bittner-Eddy P."/>
            <person name="Boore J.L."/>
            <person name="Chibucos M.C."/>
            <person name="Coates M."/>
            <person name="Dehal P."/>
            <person name="Delehaunty K."/>
            <person name="Dong S."/>
            <person name="Downton P."/>
            <person name="Dumas B."/>
            <person name="Fabro G."/>
            <person name="Fronick C."/>
            <person name="Fuerstenberg S.I."/>
            <person name="Fulton L."/>
            <person name="Gaulin E."/>
            <person name="Govers F."/>
            <person name="Hughes L."/>
            <person name="Humphray S."/>
            <person name="Jiang R.H."/>
            <person name="Judelson H."/>
            <person name="Kamoun S."/>
            <person name="Kyung K."/>
            <person name="Meijer H."/>
            <person name="Minx P."/>
            <person name="Morris P."/>
            <person name="Nelson J."/>
            <person name="Phuntumart V."/>
            <person name="Qutob D."/>
            <person name="Rehmany A."/>
            <person name="Rougon-Cardoso A."/>
            <person name="Ryden P."/>
            <person name="Torto-Alalibo T."/>
            <person name="Studholme D."/>
            <person name="Wang Y."/>
            <person name="Win J."/>
            <person name="Wood J."/>
            <person name="Clifton S.W."/>
            <person name="Rogers J."/>
            <person name="Van den Ackerveken G."/>
            <person name="Jones J.D."/>
            <person name="McDowell J.M."/>
            <person name="Beynon J."/>
            <person name="Tyler B.M."/>
        </authorList>
    </citation>
    <scope>NUCLEOTIDE SEQUENCE [LARGE SCALE GENOMIC DNA]</scope>
    <source>
        <strain evidence="4">Emoy2</strain>
    </source>
</reference>
<dbReference type="InParanoid" id="M4B379"/>
<feature type="region of interest" description="Disordered" evidence="1">
    <location>
        <begin position="46"/>
        <end position="72"/>
    </location>
</feature>
<dbReference type="AlphaFoldDB" id="M4B379"/>
<dbReference type="HOGENOM" id="CLU_2189024_0_0_1"/>
<name>M4B379_HYAAE</name>
<evidence type="ECO:0000313" key="3">
    <source>
        <dbReference type="EnsemblProtists" id="HpaP800727"/>
    </source>
</evidence>
<dbReference type="Proteomes" id="UP000011713">
    <property type="component" value="Unassembled WGS sequence"/>
</dbReference>
<evidence type="ECO:0000256" key="2">
    <source>
        <dbReference type="SAM" id="SignalP"/>
    </source>
</evidence>
<organism evidence="3 4">
    <name type="scientific">Hyaloperonospora arabidopsidis (strain Emoy2)</name>
    <name type="common">Downy mildew agent</name>
    <name type="synonym">Peronospora arabidopsidis</name>
    <dbReference type="NCBI Taxonomy" id="559515"/>
    <lineage>
        <taxon>Eukaryota</taxon>
        <taxon>Sar</taxon>
        <taxon>Stramenopiles</taxon>
        <taxon>Oomycota</taxon>
        <taxon>Peronosporomycetes</taxon>
        <taxon>Peronosporales</taxon>
        <taxon>Peronosporaceae</taxon>
        <taxon>Hyaloperonospora</taxon>
    </lineage>
</organism>
<evidence type="ECO:0008006" key="5">
    <source>
        <dbReference type="Google" id="ProtNLM"/>
    </source>
</evidence>
<dbReference type="EnsemblProtists" id="HpaT800728">
    <property type="protein sequence ID" value="HpaP800728"/>
    <property type="gene ID" value="HpaG800728"/>
</dbReference>
<dbReference type="EMBL" id="JH598094">
    <property type="status" value="NOT_ANNOTATED_CDS"/>
    <property type="molecule type" value="Genomic_DNA"/>
</dbReference>
<evidence type="ECO:0000313" key="4">
    <source>
        <dbReference type="Proteomes" id="UP000011713"/>
    </source>
</evidence>